<keyword evidence="6" id="KW-1185">Reference proteome</keyword>
<dbReference type="Proteomes" id="UP000235965">
    <property type="component" value="Unassembled WGS sequence"/>
</dbReference>
<dbReference type="SUPFAM" id="SSF51556">
    <property type="entry name" value="Metallo-dependent hydrolases"/>
    <property type="match status" value="1"/>
</dbReference>
<dbReference type="GO" id="GO:0016787">
    <property type="term" value="F:hydrolase activity"/>
    <property type="evidence" value="ECO:0007669"/>
    <property type="project" value="UniProtKB-KW"/>
</dbReference>
<comment type="caution">
    <text evidence="5">The sequence shown here is derived from an EMBL/GenBank/DDBJ whole genome shotgun (WGS) entry which is preliminary data.</text>
</comment>
<comment type="similarity">
    <text evidence="4">Belongs to the metallo-dependent hydrolases superfamily. Phosphotriesterase family.</text>
</comment>
<protein>
    <submittedName>
        <fullName evidence="5">Phosphotriesterase-related protein</fullName>
    </submittedName>
</protein>
<reference evidence="5 6" key="1">
    <citation type="submission" date="2017-12" db="EMBL/GenBank/DDBJ databases">
        <title>Hemimetabolous genomes reveal molecular basis of termite eusociality.</title>
        <authorList>
            <person name="Harrison M.C."/>
            <person name="Jongepier E."/>
            <person name="Robertson H.M."/>
            <person name="Arning N."/>
            <person name="Bitard-Feildel T."/>
            <person name="Chao H."/>
            <person name="Childers C.P."/>
            <person name="Dinh H."/>
            <person name="Doddapaneni H."/>
            <person name="Dugan S."/>
            <person name="Gowin J."/>
            <person name="Greiner C."/>
            <person name="Han Y."/>
            <person name="Hu H."/>
            <person name="Hughes D.S.T."/>
            <person name="Huylmans A.-K."/>
            <person name="Kemena C."/>
            <person name="Kremer L.P.M."/>
            <person name="Lee S.L."/>
            <person name="Lopez-Ezquerra A."/>
            <person name="Mallet L."/>
            <person name="Monroy-Kuhn J.M."/>
            <person name="Moser A."/>
            <person name="Murali S.C."/>
            <person name="Muzny D.M."/>
            <person name="Otani S."/>
            <person name="Piulachs M.-D."/>
            <person name="Poelchau M."/>
            <person name="Qu J."/>
            <person name="Schaub F."/>
            <person name="Wada-Katsumata A."/>
            <person name="Worley K.C."/>
            <person name="Xie Q."/>
            <person name="Ylla G."/>
            <person name="Poulsen M."/>
            <person name="Gibbs R.A."/>
            <person name="Schal C."/>
            <person name="Richards S."/>
            <person name="Belles X."/>
            <person name="Korb J."/>
            <person name="Bornberg-Bauer E."/>
        </authorList>
    </citation>
    <scope>NUCLEOTIDE SEQUENCE [LARGE SCALE GENOMIC DNA]</scope>
    <source>
        <tissue evidence="5">Whole body</tissue>
    </source>
</reference>
<accession>A0A2J7PMK1</accession>
<dbReference type="InterPro" id="IPR032466">
    <property type="entry name" value="Metal_Hydrolase"/>
</dbReference>
<sequence>MTNLHKKFGGSSVVENTSHGLQRNLQFMKEVSLKSGVHLIAGTGYYLASVQPPNLLLQSQETMYNLMLTELTMQCVEHHDIKCGFIGEVGRSWPLHEFEKGVIQATGELQMELGCPVSFHSGRDPEPPFEIIRLFPEAGGDVSKVVMSHLERTLYKDDQLLEFAALGSYCQFDLFGNECSFYQISPADDMPSDAQRIQKLM</sequence>
<dbReference type="STRING" id="105785.A0A2J7PMK1"/>
<dbReference type="Gene3D" id="3.20.20.140">
    <property type="entry name" value="Metal-dependent hydrolases"/>
    <property type="match status" value="1"/>
</dbReference>
<evidence type="ECO:0000313" key="6">
    <source>
        <dbReference type="Proteomes" id="UP000235965"/>
    </source>
</evidence>
<dbReference type="GO" id="GO:0008270">
    <property type="term" value="F:zinc ion binding"/>
    <property type="evidence" value="ECO:0007669"/>
    <property type="project" value="InterPro"/>
</dbReference>
<evidence type="ECO:0000313" key="5">
    <source>
        <dbReference type="EMBL" id="PNF17563.1"/>
    </source>
</evidence>
<dbReference type="Pfam" id="PF02126">
    <property type="entry name" value="PTE"/>
    <property type="match status" value="1"/>
</dbReference>
<evidence type="ECO:0000256" key="3">
    <source>
        <dbReference type="ARBA" id="ARBA00022801"/>
    </source>
</evidence>
<evidence type="ECO:0000256" key="2">
    <source>
        <dbReference type="ARBA" id="ARBA00022723"/>
    </source>
</evidence>
<proteinExistence type="inferred from homology"/>
<dbReference type="EMBL" id="NEVH01023983">
    <property type="protein sequence ID" value="PNF17563.1"/>
    <property type="molecule type" value="Genomic_DNA"/>
</dbReference>
<dbReference type="InParanoid" id="A0A2J7PMK1"/>
<dbReference type="PROSITE" id="PS51347">
    <property type="entry name" value="PHOSPHOTRIESTERASE_2"/>
    <property type="match status" value="1"/>
</dbReference>
<name>A0A2J7PMK1_9NEOP</name>
<gene>
    <name evidence="5" type="ORF">B7P43_G15187</name>
</gene>
<dbReference type="PANTHER" id="PTHR10819:SF3">
    <property type="entry name" value="PHOSPHOTRIESTERASE-RELATED PROTEIN"/>
    <property type="match status" value="1"/>
</dbReference>
<evidence type="ECO:0000256" key="4">
    <source>
        <dbReference type="PROSITE-ProRule" id="PRU00679"/>
    </source>
</evidence>
<comment type="caution">
    <text evidence="4">Lacks conserved residue(s) required for the propagation of feature annotation.</text>
</comment>
<dbReference type="OrthoDB" id="9998343at2759"/>
<organism evidence="5 6">
    <name type="scientific">Cryptotermes secundus</name>
    <dbReference type="NCBI Taxonomy" id="105785"/>
    <lineage>
        <taxon>Eukaryota</taxon>
        <taxon>Metazoa</taxon>
        <taxon>Ecdysozoa</taxon>
        <taxon>Arthropoda</taxon>
        <taxon>Hexapoda</taxon>
        <taxon>Insecta</taxon>
        <taxon>Pterygota</taxon>
        <taxon>Neoptera</taxon>
        <taxon>Polyneoptera</taxon>
        <taxon>Dictyoptera</taxon>
        <taxon>Blattodea</taxon>
        <taxon>Blattoidea</taxon>
        <taxon>Termitoidae</taxon>
        <taxon>Kalotermitidae</taxon>
        <taxon>Cryptotermitinae</taxon>
        <taxon>Cryptotermes</taxon>
    </lineage>
</organism>
<comment type="cofactor">
    <cofactor evidence="1">
        <name>a divalent metal cation</name>
        <dbReference type="ChEBI" id="CHEBI:60240"/>
    </cofactor>
</comment>
<keyword evidence="2" id="KW-0479">Metal-binding</keyword>
<dbReference type="InterPro" id="IPR001559">
    <property type="entry name" value="Phosphotriesterase"/>
</dbReference>
<dbReference type="PANTHER" id="PTHR10819">
    <property type="entry name" value="PHOSPHOTRIESTERASE-RELATED"/>
    <property type="match status" value="1"/>
</dbReference>
<dbReference type="AlphaFoldDB" id="A0A2J7PMK1"/>
<evidence type="ECO:0000256" key="1">
    <source>
        <dbReference type="ARBA" id="ARBA00001968"/>
    </source>
</evidence>
<keyword evidence="3" id="KW-0378">Hydrolase</keyword>